<name>A0A9P5JYU6_9AGAM</name>
<evidence type="ECO:0000313" key="2">
    <source>
        <dbReference type="Proteomes" id="UP000759537"/>
    </source>
</evidence>
<evidence type="ECO:0000313" key="1">
    <source>
        <dbReference type="EMBL" id="KAF8472287.1"/>
    </source>
</evidence>
<reference evidence="1" key="1">
    <citation type="submission" date="2019-10" db="EMBL/GenBank/DDBJ databases">
        <authorList>
            <consortium name="DOE Joint Genome Institute"/>
            <person name="Kuo A."/>
            <person name="Miyauchi S."/>
            <person name="Kiss E."/>
            <person name="Drula E."/>
            <person name="Kohler A."/>
            <person name="Sanchez-Garcia M."/>
            <person name="Andreopoulos B."/>
            <person name="Barry K.W."/>
            <person name="Bonito G."/>
            <person name="Buee M."/>
            <person name="Carver A."/>
            <person name="Chen C."/>
            <person name="Cichocki N."/>
            <person name="Clum A."/>
            <person name="Culley D."/>
            <person name="Crous P.W."/>
            <person name="Fauchery L."/>
            <person name="Girlanda M."/>
            <person name="Hayes R."/>
            <person name="Keri Z."/>
            <person name="LaButti K."/>
            <person name="Lipzen A."/>
            <person name="Lombard V."/>
            <person name="Magnuson J."/>
            <person name="Maillard F."/>
            <person name="Morin E."/>
            <person name="Murat C."/>
            <person name="Nolan M."/>
            <person name="Ohm R."/>
            <person name="Pangilinan J."/>
            <person name="Pereira M."/>
            <person name="Perotto S."/>
            <person name="Peter M."/>
            <person name="Riley R."/>
            <person name="Sitrit Y."/>
            <person name="Stielow B."/>
            <person name="Szollosi G."/>
            <person name="Zifcakova L."/>
            <person name="Stursova M."/>
            <person name="Spatafora J.W."/>
            <person name="Tedersoo L."/>
            <person name="Vaario L.-M."/>
            <person name="Yamada A."/>
            <person name="Yan M."/>
            <person name="Wang P."/>
            <person name="Xu J."/>
            <person name="Bruns T."/>
            <person name="Baldrian P."/>
            <person name="Vilgalys R."/>
            <person name="Henrissat B."/>
            <person name="Grigoriev I.V."/>
            <person name="Hibbett D."/>
            <person name="Nagy L.G."/>
            <person name="Martin F.M."/>
        </authorList>
    </citation>
    <scope>NUCLEOTIDE SEQUENCE</scope>
    <source>
        <strain evidence="1">Prilba</strain>
    </source>
</reference>
<dbReference type="Proteomes" id="UP000759537">
    <property type="component" value="Unassembled WGS sequence"/>
</dbReference>
<accession>A0A9P5JYU6</accession>
<proteinExistence type="predicted"/>
<organism evidence="1 2">
    <name type="scientific">Russula ochroleuca</name>
    <dbReference type="NCBI Taxonomy" id="152965"/>
    <lineage>
        <taxon>Eukaryota</taxon>
        <taxon>Fungi</taxon>
        <taxon>Dikarya</taxon>
        <taxon>Basidiomycota</taxon>
        <taxon>Agaricomycotina</taxon>
        <taxon>Agaricomycetes</taxon>
        <taxon>Russulales</taxon>
        <taxon>Russulaceae</taxon>
        <taxon>Russula</taxon>
    </lineage>
</organism>
<reference evidence="1" key="2">
    <citation type="journal article" date="2020" name="Nat. Commun.">
        <title>Large-scale genome sequencing of mycorrhizal fungi provides insights into the early evolution of symbiotic traits.</title>
        <authorList>
            <person name="Miyauchi S."/>
            <person name="Kiss E."/>
            <person name="Kuo A."/>
            <person name="Drula E."/>
            <person name="Kohler A."/>
            <person name="Sanchez-Garcia M."/>
            <person name="Morin E."/>
            <person name="Andreopoulos B."/>
            <person name="Barry K.W."/>
            <person name="Bonito G."/>
            <person name="Buee M."/>
            <person name="Carver A."/>
            <person name="Chen C."/>
            <person name="Cichocki N."/>
            <person name="Clum A."/>
            <person name="Culley D."/>
            <person name="Crous P.W."/>
            <person name="Fauchery L."/>
            <person name="Girlanda M."/>
            <person name="Hayes R.D."/>
            <person name="Keri Z."/>
            <person name="LaButti K."/>
            <person name="Lipzen A."/>
            <person name="Lombard V."/>
            <person name="Magnuson J."/>
            <person name="Maillard F."/>
            <person name="Murat C."/>
            <person name="Nolan M."/>
            <person name="Ohm R.A."/>
            <person name="Pangilinan J."/>
            <person name="Pereira M.F."/>
            <person name="Perotto S."/>
            <person name="Peter M."/>
            <person name="Pfister S."/>
            <person name="Riley R."/>
            <person name="Sitrit Y."/>
            <person name="Stielow J.B."/>
            <person name="Szollosi G."/>
            <person name="Zifcakova L."/>
            <person name="Stursova M."/>
            <person name="Spatafora J.W."/>
            <person name="Tedersoo L."/>
            <person name="Vaario L.M."/>
            <person name="Yamada A."/>
            <person name="Yan M."/>
            <person name="Wang P."/>
            <person name="Xu J."/>
            <person name="Bruns T."/>
            <person name="Baldrian P."/>
            <person name="Vilgalys R."/>
            <person name="Dunand C."/>
            <person name="Henrissat B."/>
            <person name="Grigoriev I.V."/>
            <person name="Hibbett D."/>
            <person name="Nagy L.G."/>
            <person name="Martin F.M."/>
        </authorList>
    </citation>
    <scope>NUCLEOTIDE SEQUENCE</scope>
    <source>
        <strain evidence="1">Prilba</strain>
    </source>
</reference>
<gene>
    <name evidence="1" type="ORF">DFH94DRAFT_684720</name>
</gene>
<protein>
    <submittedName>
        <fullName evidence="1">Uncharacterized protein</fullName>
    </submittedName>
</protein>
<dbReference type="AlphaFoldDB" id="A0A9P5JYU6"/>
<keyword evidence="2" id="KW-1185">Reference proteome</keyword>
<sequence>MMRTGPNIRRGLAWAGFKVAMIIGMGPHWGVWGEGDNDRVHSSWTIINIPESERGGNCAVDQVGPNVALVDRTSLVHVFHYCVGPKINPQQSHQTLNSRTRMKRETSHFKLAVRPHSTGKGFYDKKCLRCRRRGGWGPLGPSSDNQGCRTGRMDDANAGRGRTRTAEMCRGLVVPVLVQHLWNHLFTSTRQAYLLGWTWMSETLMKHLSWQRRQLHAHQYRFWATLTPDPDNRKTGAAACAA</sequence>
<comment type="caution">
    <text evidence="1">The sequence shown here is derived from an EMBL/GenBank/DDBJ whole genome shotgun (WGS) entry which is preliminary data.</text>
</comment>
<dbReference type="EMBL" id="WHVB01000021">
    <property type="protein sequence ID" value="KAF8472287.1"/>
    <property type="molecule type" value="Genomic_DNA"/>
</dbReference>